<dbReference type="InterPro" id="IPR033635">
    <property type="entry name" value="ANKS1/Caskin"/>
</dbReference>
<feature type="domain" description="SH3" evidence="11">
    <location>
        <begin position="249"/>
        <end position="315"/>
    </location>
</feature>
<feature type="region of interest" description="Disordered" evidence="10">
    <location>
        <begin position="704"/>
        <end position="776"/>
    </location>
</feature>
<dbReference type="InterPro" id="IPR036589">
    <property type="entry name" value="HCY_dom_sf"/>
</dbReference>
<dbReference type="Gene3D" id="1.10.150.50">
    <property type="entry name" value="Transcription Factor, Ets-1"/>
    <property type="match status" value="2"/>
</dbReference>
<dbReference type="InterPro" id="IPR036028">
    <property type="entry name" value="SH3-like_dom_sf"/>
</dbReference>
<protein>
    <submittedName>
        <fullName evidence="14">Uncharacterized protein</fullName>
    </submittedName>
</protein>
<keyword evidence="9" id="KW-0862">Zinc</keyword>
<dbReference type="SUPFAM" id="SSF50044">
    <property type="entry name" value="SH3-domain"/>
    <property type="match status" value="1"/>
</dbReference>
<comment type="pathway">
    <text evidence="6">Amino-acid biosynthesis; L-methionine biosynthesis via de novo pathway.</text>
</comment>
<feature type="binding site" evidence="9">
    <location>
        <position position="1144"/>
    </location>
    <ligand>
        <name>Zn(2+)</name>
        <dbReference type="ChEBI" id="CHEBI:29105"/>
    </ligand>
</feature>
<evidence type="ECO:0000256" key="8">
    <source>
        <dbReference type="PROSITE-ProRule" id="PRU00192"/>
    </source>
</evidence>
<evidence type="ECO:0000313" key="15">
    <source>
        <dbReference type="Proteomes" id="UP001303046"/>
    </source>
</evidence>
<dbReference type="CDD" id="cd00174">
    <property type="entry name" value="SH3"/>
    <property type="match status" value="1"/>
</dbReference>
<reference evidence="14 15" key="1">
    <citation type="submission" date="2023-08" db="EMBL/GenBank/DDBJ databases">
        <title>A Necator americanus chromosomal reference genome.</title>
        <authorList>
            <person name="Ilik V."/>
            <person name="Petrzelkova K.J."/>
            <person name="Pardy F."/>
            <person name="Fuh T."/>
            <person name="Niatou-Singa F.S."/>
            <person name="Gouil Q."/>
            <person name="Baker L."/>
            <person name="Ritchie M.E."/>
            <person name="Jex A.R."/>
            <person name="Gazzola D."/>
            <person name="Li H."/>
            <person name="Toshio Fujiwara R."/>
            <person name="Zhan B."/>
            <person name="Aroian R.V."/>
            <person name="Pafco B."/>
            <person name="Schwarz E.M."/>
        </authorList>
    </citation>
    <scope>NUCLEOTIDE SEQUENCE [LARGE SCALE GENOMIC DNA]</scope>
    <source>
        <strain evidence="14 15">Aroian</strain>
        <tissue evidence="14">Whole animal</tissue>
    </source>
</reference>
<dbReference type="Gene3D" id="3.20.20.330">
    <property type="entry name" value="Homocysteine-binding-like domain"/>
    <property type="match status" value="1"/>
</dbReference>
<evidence type="ECO:0000256" key="4">
    <source>
        <dbReference type="ARBA" id="ARBA00022737"/>
    </source>
</evidence>
<evidence type="ECO:0000259" key="13">
    <source>
        <dbReference type="PROSITE" id="PS50970"/>
    </source>
</evidence>
<dbReference type="Pfam" id="PF02574">
    <property type="entry name" value="S-methyl_trans"/>
    <property type="match status" value="1"/>
</dbReference>
<evidence type="ECO:0000256" key="6">
    <source>
        <dbReference type="ARBA" id="ARBA00034478"/>
    </source>
</evidence>
<feature type="domain" description="SAM" evidence="12">
    <location>
        <begin position="543"/>
        <end position="606"/>
    </location>
</feature>
<evidence type="ECO:0000256" key="10">
    <source>
        <dbReference type="SAM" id="MobiDB-lite"/>
    </source>
</evidence>
<keyword evidence="1 8" id="KW-0728">SH3 domain</keyword>
<dbReference type="SMART" id="SM00248">
    <property type="entry name" value="ANK"/>
    <property type="match status" value="7"/>
</dbReference>
<dbReference type="InterPro" id="IPR035498">
    <property type="entry name" value="Caskin1/2_SAM_2"/>
</dbReference>
<keyword evidence="9" id="KW-0479">Metal-binding</keyword>
<dbReference type="InterPro" id="IPR003726">
    <property type="entry name" value="HCY_dom"/>
</dbReference>
<dbReference type="SMART" id="SM00454">
    <property type="entry name" value="SAM"/>
    <property type="match status" value="2"/>
</dbReference>
<evidence type="ECO:0000256" key="5">
    <source>
        <dbReference type="ARBA" id="ARBA00023043"/>
    </source>
</evidence>
<feature type="compositionally biased region" description="Polar residues" evidence="10">
    <location>
        <begin position="878"/>
        <end position="890"/>
    </location>
</feature>
<feature type="region of interest" description="Disordered" evidence="10">
    <location>
        <begin position="434"/>
        <end position="513"/>
    </location>
</feature>
<dbReference type="Proteomes" id="UP001303046">
    <property type="component" value="Unassembled WGS sequence"/>
</dbReference>
<dbReference type="PROSITE" id="PS50970">
    <property type="entry name" value="HCY"/>
    <property type="match status" value="1"/>
</dbReference>
<dbReference type="InterPro" id="IPR035497">
    <property type="entry name" value="Caskin1/2_SAM_1"/>
</dbReference>
<dbReference type="PROSITE" id="PS50002">
    <property type="entry name" value="SH3"/>
    <property type="match status" value="1"/>
</dbReference>
<evidence type="ECO:0000313" key="14">
    <source>
        <dbReference type="EMBL" id="KAK6766110.1"/>
    </source>
</evidence>
<feature type="repeat" description="ANK" evidence="7">
    <location>
        <begin position="189"/>
        <end position="218"/>
    </location>
</feature>
<feature type="region of interest" description="Disordered" evidence="10">
    <location>
        <begin position="867"/>
        <end position="895"/>
    </location>
</feature>
<feature type="repeat" description="ANK" evidence="7">
    <location>
        <begin position="84"/>
        <end position="116"/>
    </location>
</feature>
<dbReference type="PROSITE" id="PS50105">
    <property type="entry name" value="SAM_DOMAIN"/>
    <property type="match status" value="2"/>
</dbReference>
<evidence type="ECO:0000256" key="1">
    <source>
        <dbReference type="ARBA" id="ARBA00022443"/>
    </source>
</evidence>
<dbReference type="InterPro" id="IPR013761">
    <property type="entry name" value="SAM/pointed_sf"/>
</dbReference>
<evidence type="ECO:0000259" key="11">
    <source>
        <dbReference type="PROSITE" id="PS50002"/>
    </source>
</evidence>
<comment type="caution">
    <text evidence="14">The sequence shown here is derived from an EMBL/GenBank/DDBJ whole genome shotgun (WGS) entry which is preliminary data.</text>
</comment>
<proteinExistence type="predicted"/>
<dbReference type="PROSITE" id="PS50088">
    <property type="entry name" value="ANK_REPEAT"/>
    <property type="match status" value="4"/>
</dbReference>
<feature type="domain" description="Hcy-binding" evidence="13">
    <location>
        <begin position="943"/>
        <end position="1221"/>
    </location>
</feature>
<dbReference type="Gene3D" id="2.30.30.40">
    <property type="entry name" value="SH3 Domains"/>
    <property type="match status" value="1"/>
</dbReference>
<dbReference type="PROSITE" id="PS50297">
    <property type="entry name" value="ANK_REP_REGION"/>
    <property type="match status" value="3"/>
</dbReference>
<dbReference type="InterPro" id="IPR001660">
    <property type="entry name" value="SAM"/>
</dbReference>
<dbReference type="Pfam" id="PF12796">
    <property type="entry name" value="Ank_2"/>
    <property type="match status" value="2"/>
</dbReference>
<accession>A0ABR1EUJ2</accession>
<dbReference type="InterPro" id="IPR001452">
    <property type="entry name" value="SH3_domain"/>
</dbReference>
<dbReference type="CDD" id="cd09497">
    <property type="entry name" value="SAM_caskin1_2_repeat1"/>
    <property type="match status" value="1"/>
</dbReference>
<name>A0ABR1EUJ2_NECAM</name>
<dbReference type="Pfam" id="PF00536">
    <property type="entry name" value="SAM_1"/>
    <property type="match status" value="2"/>
</dbReference>
<feature type="repeat" description="ANK" evidence="7">
    <location>
        <begin position="154"/>
        <end position="186"/>
    </location>
</feature>
<keyword evidence="3 9" id="KW-0808">Transferase</keyword>
<keyword evidence="15" id="KW-1185">Reference proteome</keyword>
<evidence type="ECO:0000256" key="3">
    <source>
        <dbReference type="ARBA" id="ARBA00022679"/>
    </source>
</evidence>
<feature type="binding site" evidence="9">
    <location>
        <position position="1207"/>
    </location>
    <ligand>
        <name>Zn(2+)</name>
        <dbReference type="ChEBI" id="CHEBI:29105"/>
    </ligand>
</feature>
<evidence type="ECO:0000256" key="9">
    <source>
        <dbReference type="PROSITE-ProRule" id="PRU00333"/>
    </source>
</evidence>
<comment type="cofactor">
    <cofactor evidence="9">
        <name>Zn(2+)</name>
        <dbReference type="ChEBI" id="CHEBI:29105"/>
    </cofactor>
</comment>
<feature type="domain" description="SAM" evidence="12">
    <location>
        <begin position="618"/>
        <end position="677"/>
    </location>
</feature>
<evidence type="ECO:0000256" key="7">
    <source>
        <dbReference type="PROSITE-ProRule" id="PRU00023"/>
    </source>
</evidence>
<organism evidence="14 15">
    <name type="scientific">Necator americanus</name>
    <name type="common">Human hookworm</name>
    <dbReference type="NCBI Taxonomy" id="51031"/>
    <lineage>
        <taxon>Eukaryota</taxon>
        <taxon>Metazoa</taxon>
        <taxon>Ecdysozoa</taxon>
        <taxon>Nematoda</taxon>
        <taxon>Chromadorea</taxon>
        <taxon>Rhabditida</taxon>
        <taxon>Rhabditina</taxon>
        <taxon>Rhabditomorpha</taxon>
        <taxon>Strongyloidea</taxon>
        <taxon>Ancylostomatidae</taxon>
        <taxon>Bunostominae</taxon>
        <taxon>Necator</taxon>
    </lineage>
</organism>
<gene>
    <name evidence="14" type="primary">Necator_chrX.g25968</name>
    <name evidence="14" type="ORF">RB195_025802</name>
</gene>
<feature type="compositionally biased region" description="Polar residues" evidence="10">
    <location>
        <begin position="391"/>
        <end position="406"/>
    </location>
</feature>
<dbReference type="InterPro" id="IPR002110">
    <property type="entry name" value="Ankyrin_rpt"/>
</dbReference>
<feature type="binding site" evidence="9">
    <location>
        <position position="1206"/>
    </location>
    <ligand>
        <name>Zn(2+)</name>
        <dbReference type="ChEBI" id="CHEBI:29105"/>
    </ligand>
</feature>
<dbReference type="EMBL" id="JAVFWL010000006">
    <property type="protein sequence ID" value="KAK6766110.1"/>
    <property type="molecule type" value="Genomic_DNA"/>
</dbReference>
<dbReference type="PANTHER" id="PTHR24174">
    <property type="entry name" value="ANKYRIN REPEAT AND STERILE ALPHA MOTIF DOMAIN-CONTAINING PROTEIN 1"/>
    <property type="match status" value="1"/>
</dbReference>
<evidence type="ECO:0000256" key="2">
    <source>
        <dbReference type="ARBA" id="ARBA00022603"/>
    </source>
</evidence>
<dbReference type="PANTHER" id="PTHR24174:SF16">
    <property type="entry name" value="CASKIN-2"/>
    <property type="match status" value="1"/>
</dbReference>
<dbReference type="SUPFAM" id="SSF47769">
    <property type="entry name" value="SAM/Pointed domain"/>
    <property type="match status" value="2"/>
</dbReference>
<keyword evidence="4" id="KW-0677">Repeat</keyword>
<feature type="repeat" description="ANK" evidence="7">
    <location>
        <begin position="51"/>
        <end position="83"/>
    </location>
</feature>
<dbReference type="Gene3D" id="1.25.40.20">
    <property type="entry name" value="Ankyrin repeat-containing domain"/>
    <property type="match status" value="3"/>
</dbReference>
<dbReference type="CDD" id="cd09498">
    <property type="entry name" value="SAM_caskin1_2_repeat2"/>
    <property type="match status" value="1"/>
</dbReference>
<dbReference type="SUPFAM" id="SSF48403">
    <property type="entry name" value="Ankyrin repeat"/>
    <property type="match status" value="1"/>
</dbReference>
<feature type="compositionally biased region" description="Low complexity" evidence="10">
    <location>
        <begin position="448"/>
        <end position="501"/>
    </location>
</feature>
<evidence type="ECO:0000259" key="12">
    <source>
        <dbReference type="PROSITE" id="PS50105"/>
    </source>
</evidence>
<dbReference type="SUPFAM" id="SSF82282">
    <property type="entry name" value="Homocysteine S-methyltransferase"/>
    <property type="match status" value="1"/>
</dbReference>
<sequence length="1232" mass="133699">MLNLLTIQKRTNVDENENGTALHRAVQMGNAVMAKSLLDNRSVWVDEEDGHGRTALHYSMEQNSIEIIEVLIAGGANVDCVDFQGTSACHLACREGKTDAFELLMIHRADAFCMDKLGKTPFDLACEFGKERMVDYMLKSVEDLSLLQHAGEAHKASALHLAARNGHTHIVCRLLEHGWDVNRTTALGSALHEAAGNGRAQVVRFLLHAGINVTLTNAAGLTALEYAKKNAHRNPITIKEIRFLLKECKNFVYGEAIEQHCGVRADELSFDAGDLVLIIDRRHSPEGRWKGVVFGQKGNSRSGHFQSSTVKIIEKPETVISMSSRVAVAPFQGSAPPSGRQAKKVNVPVVPNMSVVDRSKYEDVNRNVRSNLSCRSVASPSRMSDDRSSDTQNCNRISRPTIFGTNSSSSFSSYGTEVGHLLGTKSGGMASLAFPSTSALPDPSHRISTGSNSSQGSSGFESMKSHGTASASSSSSSFHTSSLLTPSHTDSPPSRISVHSSGSGGSGTSSLASSSVDALDESFYSSSSETPVNVTQMVAKGVPEAEILAIWLDKIGMTEYLALFLTQGYDLSSIARITPEDLLSLGITNPAHRKRLITEIHSWQITDSWPSVPPQGGLGEWLTMLALPEYISVFDSQGYDSVQEVMKLSWEDFEDIGVKRLGHLKRLGLAIKKLKDYRRSMNNPLDTLTNAAKVHPVQVPSPMLSARSVAPMQEQAIPSPRRNDPPPPAPSSSYRGKANLNGNIDYISYSRGSKNPPAPPSRSTEELPVTYSEIRRSSKGSYDPIFEKIEPIRLNLVSTGKILSEASRERDTPSVLGAPNADCPPPPAPLHCEGSIRRLQHAFQSSAGSSGGSSSSLEQLPFANENCGTIKSRDNTTRKSTSISQPQTPRKSLPMTIPDCSASTCEKPQSHTIGPNGNVLSDIGFMLQNLTDELDAMLDPAKPSVEMCKTRKKIHVLDGSFSTELSNVLSGYFEKQRPNWTFDAVISNPEAVIEVHKRFIDAGSDYLTTNTYHASLPSLREQGLDGEALIKTLFICSKRPLPAIILIRIDEFGVLLTMTDYHKEQINAMVSAGIYSILFETVSSVMEGQAISDALSMSTDDKIKAVVSFTCRKDGIAVRHGEKFSDAVKLVLNNSKVIGFGINCTHPGAVTTLLESVQPISPDLEVFVYPNSGKYENNESEENPTKIVLSSIRTWVELGATAIGGCCGFDAGIISEIRSHVDHLNSVKNDRS</sequence>
<feature type="region of interest" description="Disordered" evidence="10">
    <location>
        <begin position="372"/>
        <end position="409"/>
    </location>
</feature>
<keyword evidence="2 9" id="KW-0489">Methyltransferase</keyword>
<dbReference type="Pfam" id="PF13637">
    <property type="entry name" value="Ank_4"/>
    <property type="match status" value="1"/>
</dbReference>
<keyword evidence="5 7" id="KW-0040">ANK repeat</keyword>
<dbReference type="InterPro" id="IPR036770">
    <property type="entry name" value="Ankyrin_rpt-contain_sf"/>
</dbReference>